<reference evidence="1 2" key="1">
    <citation type="submission" date="2018-06" db="EMBL/GenBank/DDBJ databases">
        <title>Genomic Encyclopedia of Type Strains, Phase IV (KMG-IV): sequencing the most valuable type-strain genomes for metagenomic binning, comparative biology and taxonomic classification.</title>
        <authorList>
            <person name="Goeker M."/>
        </authorList>
    </citation>
    <scope>NUCLEOTIDE SEQUENCE [LARGE SCALE GENOMIC DNA]</scope>
    <source>
        <strain evidence="1 2">DSM 25532</strain>
    </source>
</reference>
<dbReference type="AlphaFoldDB" id="A0A366HM83"/>
<gene>
    <name evidence="1" type="ORF">DES53_10477</name>
</gene>
<evidence type="ECO:0000313" key="2">
    <source>
        <dbReference type="Proteomes" id="UP000253426"/>
    </source>
</evidence>
<sequence length="92" mass="10937">MSMDEVHERALALAHALEKFNQHLASAMAEVDRSHTQVAPLWNDAMRRDYDRHWIPLEDQMKDYNRRIGPRYLEFLVQRLRHLSSYLHGHGS</sequence>
<comment type="caution">
    <text evidence="1">The sequence shown here is derived from an EMBL/GenBank/DDBJ whole genome shotgun (WGS) entry which is preliminary data.</text>
</comment>
<evidence type="ECO:0000313" key="1">
    <source>
        <dbReference type="EMBL" id="RBP44258.1"/>
    </source>
</evidence>
<keyword evidence="2" id="KW-1185">Reference proteome</keyword>
<proteinExistence type="predicted"/>
<evidence type="ECO:0008006" key="3">
    <source>
        <dbReference type="Google" id="ProtNLM"/>
    </source>
</evidence>
<protein>
    <recommendedName>
        <fullName evidence="3">WXG100 family type VII secretion target</fullName>
    </recommendedName>
</protein>
<organism evidence="1 2">
    <name type="scientific">Roseimicrobium gellanilyticum</name>
    <dbReference type="NCBI Taxonomy" id="748857"/>
    <lineage>
        <taxon>Bacteria</taxon>
        <taxon>Pseudomonadati</taxon>
        <taxon>Verrucomicrobiota</taxon>
        <taxon>Verrucomicrobiia</taxon>
        <taxon>Verrucomicrobiales</taxon>
        <taxon>Verrucomicrobiaceae</taxon>
        <taxon>Roseimicrobium</taxon>
    </lineage>
</organism>
<accession>A0A366HM83</accession>
<name>A0A366HM83_9BACT</name>
<dbReference type="Proteomes" id="UP000253426">
    <property type="component" value="Unassembled WGS sequence"/>
</dbReference>
<dbReference type="EMBL" id="QNRR01000004">
    <property type="protein sequence ID" value="RBP44258.1"/>
    <property type="molecule type" value="Genomic_DNA"/>
</dbReference>